<gene>
    <name evidence="2" type="ORF">A0128_20320</name>
</gene>
<dbReference type="KEGG" id="laj:A0128_20320"/>
<dbReference type="PROSITE" id="PS50943">
    <property type="entry name" value="HTH_CROC1"/>
    <property type="match status" value="1"/>
</dbReference>
<protein>
    <submittedName>
        <fullName evidence="2">Transcriptional regulator</fullName>
    </submittedName>
</protein>
<dbReference type="OrthoDB" id="346162at2"/>
<dbReference type="SUPFAM" id="SSF47413">
    <property type="entry name" value="lambda repressor-like DNA-binding domains"/>
    <property type="match status" value="1"/>
</dbReference>
<dbReference type="SMART" id="SM00530">
    <property type="entry name" value="HTH_XRE"/>
    <property type="match status" value="1"/>
</dbReference>
<evidence type="ECO:0000259" key="1">
    <source>
        <dbReference type="PROSITE" id="PS50943"/>
    </source>
</evidence>
<proteinExistence type="predicted"/>
<dbReference type="InterPro" id="IPR001387">
    <property type="entry name" value="Cro/C1-type_HTH"/>
</dbReference>
<reference evidence="2 3" key="1">
    <citation type="submission" date="2016-04" db="EMBL/GenBank/DDBJ databases">
        <title>Complete genome seqeunce of Leptospira alstonii serovar Room22.</title>
        <authorList>
            <person name="Nally J.E."/>
            <person name="Bayles D.O."/>
            <person name="Hurley D."/>
            <person name="Fanning S."/>
            <person name="McMahon B.J."/>
            <person name="Arent Z."/>
        </authorList>
    </citation>
    <scope>NUCLEOTIDE SEQUENCE [LARGE SCALE GENOMIC DNA]</scope>
    <source>
        <strain evidence="2 3">GWTS #1</strain>
    </source>
</reference>
<organism evidence="2 3">
    <name type="scientific">Leptospira tipperaryensis</name>
    <dbReference type="NCBI Taxonomy" id="2564040"/>
    <lineage>
        <taxon>Bacteria</taxon>
        <taxon>Pseudomonadati</taxon>
        <taxon>Spirochaetota</taxon>
        <taxon>Spirochaetia</taxon>
        <taxon>Leptospirales</taxon>
        <taxon>Leptospiraceae</taxon>
        <taxon>Leptospira</taxon>
    </lineage>
</organism>
<dbReference type="Pfam" id="PF01381">
    <property type="entry name" value="HTH_3"/>
    <property type="match status" value="1"/>
</dbReference>
<feature type="domain" description="HTH cro/C1-type" evidence="1">
    <location>
        <begin position="14"/>
        <end position="69"/>
    </location>
</feature>
<dbReference type="GO" id="GO:0003677">
    <property type="term" value="F:DNA binding"/>
    <property type="evidence" value="ECO:0007669"/>
    <property type="project" value="InterPro"/>
</dbReference>
<dbReference type="EMBL" id="CP015218">
    <property type="protein sequence ID" value="AOP36366.1"/>
    <property type="molecule type" value="Genomic_DNA"/>
</dbReference>
<dbReference type="AlphaFoldDB" id="A0A1D7V3G5"/>
<name>A0A1D7V3G5_9LEPT</name>
<sequence>MDFEEFLLKVGKNIQSIRKEKGLTQENMDEGDYAVPVRTLQDIEAGRANFTANSIFKLSKRLKVKPKDFLDI</sequence>
<dbReference type="Proteomes" id="UP000094197">
    <property type="component" value="Chromosome 2"/>
</dbReference>
<accession>A0A1D7V3G5</accession>
<keyword evidence="3" id="KW-1185">Reference proteome</keyword>
<dbReference type="RefSeq" id="WP_069609586.1">
    <property type="nucleotide sequence ID" value="NZ_CP015218.1"/>
</dbReference>
<dbReference type="InterPro" id="IPR010982">
    <property type="entry name" value="Lambda_DNA-bd_dom_sf"/>
</dbReference>
<evidence type="ECO:0000313" key="2">
    <source>
        <dbReference type="EMBL" id="AOP36366.1"/>
    </source>
</evidence>
<evidence type="ECO:0000313" key="3">
    <source>
        <dbReference type="Proteomes" id="UP000094197"/>
    </source>
</evidence>
<dbReference type="Gene3D" id="1.10.260.40">
    <property type="entry name" value="lambda repressor-like DNA-binding domains"/>
    <property type="match status" value="1"/>
</dbReference>
<dbReference type="CDD" id="cd00093">
    <property type="entry name" value="HTH_XRE"/>
    <property type="match status" value="1"/>
</dbReference>